<dbReference type="Pfam" id="PF00136">
    <property type="entry name" value="DNA_pol_B"/>
    <property type="match status" value="1"/>
</dbReference>
<comment type="caution">
    <text evidence="9">The sequence shown here is derived from an EMBL/GenBank/DDBJ whole genome shotgun (WGS) entry which is preliminary data.</text>
</comment>
<dbReference type="AlphaFoldDB" id="A0A9N9CKG9"/>
<dbReference type="EMBL" id="CAJVPP010002528">
    <property type="protein sequence ID" value="CAG8603214.1"/>
    <property type="molecule type" value="Genomic_DNA"/>
</dbReference>
<dbReference type="SUPFAM" id="SSF56672">
    <property type="entry name" value="DNA/RNA polymerases"/>
    <property type="match status" value="1"/>
</dbReference>
<proteinExistence type="predicted"/>
<dbReference type="Proteomes" id="UP000789375">
    <property type="component" value="Unassembled WGS sequence"/>
</dbReference>
<evidence type="ECO:0000256" key="5">
    <source>
        <dbReference type="ARBA" id="ARBA00023125"/>
    </source>
</evidence>
<keyword evidence="5" id="KW-0238">DNA-binding</keyword>
<evidence type="ECO:0000256" key="1">
    <source>
        <dbReference type="ARBA" id="ARBA00012417"/>
    </source>
</evidence>
<dbReference type="PANTHER" id="PTHR10322:SF23">
    <property type="entry name" value="DNA POLYMERASE DELTA CATALYTIC SUBUNIT"/>
    <property type="match status" value="1"/>
</dbReference>
<reference evidence="9" key="1">
    <citation type="submission" date="2021-06" db="EMBL/GenBank/DDBJ databases">
        <authorList>
            <person name="Kallberg Y."/>
            <person name="Tangrot J."/>
            <person name="Rosling A."/>
        </authorList>
    </citation>
    <scope>NUCLEOTIDE SEQUENCE</scope>
    <source>
        <strain evidence="9">87-6 pot B 2015</strain>
    </source>
</reference>
<evidence type="ECO:0000313" key="9">
    <source>
        <dbReference type="EMBL" id="CAG8603214.1"/>
    </source>
</evidence>
<dbReference type="InterPro" id="IPR050240">
    <property type="entry name" value="DNA_pol_type-B"/>
</dbReference>
<organism evidence="9 10">
    <name type="scientific">Funneliformis mosseae</name>
    <name type="common">Endomycorrhizal fungus</name>
    <name type="synonym">Glomus mosseae</name>
    <dbReference type="NCBI Taxonomy" id="27381"/>
    <lineage>
        <taxon>Eukaryota</taxon>
        <taxon>Fungi</taxon>
        <taxon>Fungi incertae sedis</taxon>
        <taxon>Mucoromycota</taxon>
        <taxon>Glomeromycotina</taxon>
        <taxon>Glomeromycetes</taxon>
        <taxon>Glomerales</taxon>
        <taxon>Glomeraceae</taxon>
        <taxon>Funneliformis</taxon>
    </lineage>
</organism>
<dbReference type="GO" id="GO:0003677">
    <property type="term" value="F:DNA binding"/>
    <property type="evidence" value="ECO:0007669"/>
    <property type="project" value="UniProtKB-KW"/>
</dbReference>
<evidence type="ECO:0000256" key="4">
    <source>
        <dbReference type="ARBA" id="ARBA00022932"/>
    </source>
</evidence>
<dbReference type="GO" id="GO:0000166">
    <property type="term" value="F:nucleotide binding"/>
    <property type="evidence" value="ECO:0007669"/>
    <property type="project" value="InterPro"/>
</dbReference>
<evidence type="ECO:0000256" key="7">
    <source>
        <dbReference type="SAM" id="Phobius"/>
    </source>
</evidence>
<accession>A0A9N9CKG9</accession>
<protein>
    <recommendedName>
        <fullName evidence="1">DNA-directed DNA polymerase</fullName>
        <ecNumber evidence="1">2.7.7.7</ecNumber>
    </recommendedName>
</protein>
<dbReference type="EC" id="2.7.7.7" evidence="1"/>
<keyword evidence="7" id="KW-0472">Membrane</keyword>
<keyword evidence="7" id="KW-0812">Transmembrane</keyword>
<comment type="catalytic activity">
    <reaction evidence="6">
        <text>DNA(n) + a 2'-deoxyribonucleoside 5'-triphosphate = DNA(n+1) + diphosphate</text>
        <dbReference type="Rhea" id="RHEA:22508"/>
        <dbReference type="Rhea" id="RHEA-COMP:17339"/>
        <dbReference type="Rhea" id="RHEA-COMP:17340"/>
        <dbReference type="ChEBI" id="CHEBI:33019"/>
        <dbReference type="ChEBI" id="CHEBI:61560"/>
        <dbReference type="ChEBI" id="CHEBI:173112"/>
        <dbReference type="EC" id="2.7.7.7"/>
    </reaction>
</comment>
<evidence type="ECO:0000313" key="10">
    <source>
        <dbReference type="Proteomes" id="UP000789375"/>
    </source>
</evidence>
<evidence type="ECO:0000256" key="3">
    <source>
        <dbReference type="ARBA" id="ARBA00022695"/>
    </source>
</evidence>
<dbReference type="PANTHER" id="PTHR10322">
    <property type="entry name" value="DNA POLYMERASE CATALYTIC SUBUNIT"/>
    <property type="match status" value="1"/>
</dbReference>
<name>A0A9N9CKG9_FUNMO</name>
<keyword evidence="4" id="KW-0239">DNA-directed DNA polymerase</keyword>
<keyword evidence="3" id="KW-0548">Nucleotidyltransferase</keyword>
<dbReference type="InterPro" id="IPR006134">
    <property type="entry name" value="DNA-dir_DNA_pol_B_multi_dom"/>
</dbReference>
<dbReference type="Gene3D" id="3.90.1600.10">
    <property type="entry name" value="Palm domain of DNA polymerase"/>
    <property type="match status" value="1"/>
</dbReference>
<dbReference type="GO" id="GO:0006261">
    <property type="term" value="P:DNA-templated DNA replication"/>
    <property type="evidence" value="ECO:0007669"/>
    <property type="project" value="TreeGrafter"/>
</dbReference>
<sequence>MIKHNIINEYREVVSIAFISLFDAYYFAIGMKVSNFLSTSTWQKGILTSTISKQTETELFLNAYVFLPIKELENRRPVTDLDFASLYLSLIMTYNLSPDKIISFESMPNL</sequence>
<dbReference type="InterPro" id="IPR023211">
    <property type="entry name" value="DNA_pol_palm_dom_sf"/>
</dbReference>
<dbReference type="InterPro" id="IPR043502">
    <property type="entry name" value="DNA/RNA_pol_sf"/>
</dbReference>
<evidence type="ECO:0000256" key="2">
    <source>
        <dbReference type="ARBA" id="ARBA00022679"/>
    </source>
</evidence>
<evidence type="ECO:0000259" key="8">
    <source>
        <dbReference type="Pfam" id="PF00136"/>
    </source>
</evidence>
<keyword evidence="10" id="KW-1185">Reference proteome</keyword>
<keyword evidence="2" id="KW-0808">Transferase</keyword>
<feature type="transmembrane region" description="Helical" evidence="7">
    <location>
        <begin position="12"/>
        <end position="31"/>
    </location>
</feature>
<dbReference type="GO" id="GO:0003887">
    <property type="term" value="F:DNA-directed DNA polymerase activity"/>
    <property type="evidence" value="ECO:0007669"/>
    <property type="project" value="UniProtKB-KW"/>
</dbReference>
<evidence type="ECO:0000256" key="6">
    <source>
        <dbReference type="ARBA" id="ARBA00049244"/>
    </source>
</evidence>
<feature type="domain" description="DNA-directed DNA polymerase family B multifunctional" evidence="8">
    <location>
        <begin position="39"/>
        <end position="103"/>
    </location>
</feature>
<keyword evidence="7" id="KW-1133">Transmembrane helix</keyword>
<gene>
    <name evidence="9" type="ORF">FMOSSE_LOCUS9060</name>
</gene>